<protein>
    <submittedName>
        <fullName evidence="1">Uncharacterized protein</fullName>
    </submittedName>
</protein>
<dbReference type="Gene3D" id="2.120.10.30">
    <property type="entry name" value="TolB, C-terminal domain"/>
    <property type="match status" value="1"/>
</dbReference>
<dbReference type="RefSeq" id="WP_344476420.1">
    <property type="nucleotide sequence ID" value="NZ_BAAASB010000006.1"/>
</dbReference>
<evidence type="ECO:0000313" key="1">
    <source>
        <dbReference type="EMBL" id="MFC5151754.1"/>
    </source>
</evidence>
<accession>A0ABW0AJC7</accession>
<keyword evidence="2" id="KW-1185">Reference proteome</keyword>
<name>A0ABW0AJC7_9ACTN</name>
<reference evidence="2" key="1">
    <citation type="journal article" date="2019" name="Int. J. Syst. Evol. Microbiol.">
        <title>The Global Catalogue of Microorganisms (GCM) 10K type strain sequencing project: providing services to taxonomists for standard genome sequencing and annotation.</title>
        <authorList>
            <consortium name="The Broad Institute Genomics Platform"/>
            <consortium name="The Broad Institute Genome Sequencing Center for Infectious Disease"/>
            <person name="Wu L."/>
            <person name="Ma J."/>
        </authorList>
    </citation>
    <scope>NUCLEOTIDE SEQUENCE [LARGE SCALE GENOMIC DNA]</scope>
    <source>
        <strain evidence="2">PCU 266</strain>
    </source>
</reference>
<comment type="caution">
    <text evidence="1">The sequence shown here is derived from an EMBL/GenBank/DDBJ whole genome shotgun (WGS) entry which is preliminary data.</text>
</comment>
<dbReference type="EMBL" id="JBHSKP010000004">
    <property type="protein sequence ID" value="MFC5151754.1"/>
    <property type="molecule type" value="Genomic_DNA"/>
</dbReference>
<gene>
    <name evidence="1" type="ORF">ACFPRH_08415</name>
</gene>
<evidence type="ECO:0000313" key="2">
    <source>
        <dbReference type="Proteomes" id="UP001596160"/>
    </source>
</evidence>
<sequence>MTANANANRSTSTSTSTTRRVRAALSAAMICGAITAVLPGAASAEPADAGSVRQTGVERVSVAADGTQANDDSSGASIAPAGHRIAFSSYANNLGPGDSGRTEEVFVRESATGQHRKFGNAYPQGPPMLSSDGEIVAHLGPRFNHTSLYQYDLGSMGWWTAYTCAVQSCEAAMGGGQGQQAFSVSFRRPETNQRVEVRRPDTHALQTVDVVHNLAPIRPSISKDGTRLAYQDGGEKDVFLWDWSGNAVTGPIEGPGRAAELVQLSDEGDKAVYLSGSDTYVHDTASGTALTVPNVKGVAIDPTGRYLLHTPSGTTGPAPLTLRDLVTGTDETVTDRPASAEVDAVSTGGRHVVFQSAADDIVPGDTNGKTDIFLRTLR</sequence>
<dbReference type="Proteomes" id="UP001596160">
    <property type="component" value="Unassembled WGS sequence"/>
</dbReference>
<dbReference type="InterPro" id="IPR011042">
    <property type="entry name" value="6-blade_b-propeller_TolB-like"/>
</dbReference>
<dbReference type="SUPFAM" id="SSF82171">
    <property type="entry name" value="DPP6 N-terminal domain-like"/>
    <property type="match status" value="1"/>
</dbReference>
<organism evidence="1 2">
    <name type="scientific">Streptomyces amakusaensis</name>
    <dbReference type="NCBI Taxonomy" id="67271"/>
    <lineage>
        <taxon>Bacteria</taxon>
        <taxon>Bacillati</taxon>
        <taxon>Actinomycetota</taxon>
        <taxon>Actinomycetes</taxon>
        <taxon>Kitasatosporales</taxon>
        <taxon>Streptomycetaceae</taxon>
        <taxon>Streptomyces</taxon>
    </lineage>
</organism>
<proteinExistence type="predicted"/>